<reference evidence="5" key="1">
    <citation type="journal article" date="2019" name="PLoS Negl. Trop. Dis.">
        <title>Revisiting the worldwide diversity of Leptospira species in the environment.</title>
        <authorList>
            <person name="Vincent A.T."/>
            <person name="Schiettekatte O."/>
            <person name="Bourhy P."/>
            <person name="Veyrier F.J."/>
            <person name="Picardeau M."/>
        </authorList>
    </citation>
    <scope>NUCLEOTIDE SEQUENCE [LARGE SCALE GENOMIC DNA]</scope>
    <source>
        <strain evidence="5">201800278</strain>
    </source>
</reference>
<evidence type="ECO:0000256" key="3">
    <source>
        <dbReference type="SAM" id="Phobius"/>
    </source>
</evidence>
<evidence type="ECO:0000256" key="1">
    <source>
        <dbReference type="SAM" id="Coils"/>
    </source>
</evidence>
<dbReference type="NCBIfam" id="TIGR04388">
    <property type="entry name" value="Lepto_longest"/>
    <property type="match status" value="1"/>
</dbReference>
<dbReference type="InterPro" id="IPR030885">
    <property type="entry name" value="Lepto_longest"/>
</dbReference>
<keyword evidence="3" id="KW-0812">Transmembrane</keyword>
<protein>
    <submittedName>
        <fullName evidence="4">TIGR04388 family protein</fullName>
    </submittedName>
</protein>
<keyword evidence="3" id="KW-0472">Membrane</keyword>
<keyword evidence="5" id="KW-1185">Reference proteome</keyword>
<keyword evidence="1" id="KW-0175">Coiled coil</keyword>
<feature type="compositionally biased region" description="Basic and acidic residues" evidence="2">
    <location>
        <begin position="1522"/>
        <end position="1548"/>
    </location>
</feature>
<accession>A0ABY2M037</accession>
<sequence length="2131" mass="236865">MYSQLSLRHRIIFNFLVSNCIFFTYTIYGQSLSETWNPPVYQSTEYSEFYGGVYFSKSLDEWEYKVQEVLYQSMANWKVAADSVVEQMLTLENGSDAFINNEGYLDERRKSLFSEIAVFYSAWERDLIDDYFENRNSFLQKLETGRVDSLYFQRIGQVSMYEEYTIEEMKVAENRNRILESARDWEFQWNQTRQQGLDDFANSFTELESDYQDYLQSLSDTESRFAENLEAINSYKETIKFALKDMVSQLKLGLDSECSVDTGCQFKNFDGSFNEAGKLFSKFLLDLTEELNGPNIDPDSILTLVSTKIKDFLSNETNKAFTEYTFYNDQIYTYQTGFQINLDQTKTKFDLGGALWNLRYQSFWQLSSDKRYENWLAGGPGEVGYFGRVYDPELRVIFQSIHYSDFQTLISVINSKLGEGRRVQSMISANLYTDAYNFINNENFGGFYVPFDKAHHTSGNLLLDGGSKYGYWMAERSVSMSDQKRAEFQMGAIGYSVLYEMYDDNSYQTSLYWNGNYSQLGGQRDHFQDILLPAVSHWETKVKEYSDFYESWKDNRENLLAEATAKLEANRMELERSKEDWLQRLEDEKRNGIRSWTDLYKSGKETEMINPEISSWSPSQKSVPFQDSKFSEFQDLSNFNGAIDGITIGSSNLLFELQRSIVGVSQYASVLQMNTDLEELKQLEQKKLVNQMAYEIRWDSLGGRELTKEEKILLGNYDVNQLSKEEQNRFGTCYENPEQNVCQSLLKKEYDTVIDTRNGVLTLKKEIHNGLLAGKNSDGQYTAGKMDEVRYVQLSSLEKLQVAKTNDFFTIWEEDDWASLYQKKSEITESFLTHSLQKDKQFINSNLVSIQEKDNRNKELFLERKESQENADSIFQELAVAYLTGGAAGVKTSLTGKLESTINSEIAKAWITATGGSESDIQTASMLIDFMRGKMSAKKIQSRDQYISIKNPIQAFESIYAKTFTTTLKVLDAGTLGLTSSALSLIQAPSMAAYKTLVGEKQFNKTNDQIAGTGKRLEEIKANELMLVQNGISTAIAKSTGMPVEAISKFIGDKYSQMKAKQANKDMGKNPIFDFGSQIVGAIGGIAKTAIVALGMPEDEIQVILQDTNGIINAGNLNQNSFNKVSFGYTLQALGMQPSWTQHQSAYLDLHDSKAVIEDLGKKALSKELAKSLGVSETAIGQIVDSHYASYQKQKTDKKARSKAVRQTVVNAASVAITLGASGALSGVSSALSNIGKAVSTITNGILPATTQIGQVAATTLVQTVAGSHEGPKGAIAGFANGVLGGVTQGIGKIQSEFFKGLVPGIGITYSDKNGWGGSLGIGNTISNLSVSFSENGDTTLQGSQSLNGGVQLTADLTTNGATNLGLNYNPTGQGPRKDWNFTMMYDFNGGGLSGGIGYTNPNSTLGLTSTINKDGLSTSAEMTGVSIATNGSTGFQMDEMNFAEQNINAAQDASEIGNKVTSSTEKDSPDPEADLFQDFSDAGLALVGLLAGATTLATKLFLGGTPLPSQGAATNTVGVEGIERERRKEVEGEGDEPPERSTDHLDSELAHSNVIDLSNPEISDQVGVGRVDIPAFEFKSENVTTIDEFQKDVEAGAANRSLVYDSSTDKYVSETGKLYTADEVAALHQADVLAGIQYKTADGMQLGIVSSINSFFGNETALSSHVQNSDTNHREKNKFGEVVFTKYQVENFNKKDKINIYGSEFVKQNINGTDYFVREKNGELQSLILREDGRIMETCFQINRSIFGTSYSNGKIKLFDAIGKEITSSNSGQYNPNLSAAQALEDFDKIEAVKNSIFENFSKDSRLTSEKKLLELRLLGAETTDLENLLTKKRGKDKPLSGAALVEFEEYKRTREKKPLWSEPAGGYKTSTDALSSVNLIQDKTKETNAEYFQRLGNEIREASKVVDLSDQKKLNEHLASVAKILGSNLDGKISYAQELDINGKLEVSGANTVDSNGFRAVTGTDCIRWIGGVFSAAGYTGFGSFANLNTNTYLLADDVNRMNEMITNKQAHGNGVEFLRQASNLLERTSPLITSEAGNAVKGDGFKVPDLEVGQIGITRKPEPDKHGPMKSDHVYIIVDKRYNEETRQFEYKISESYLNHGPATRWISHPDSSYLKRSEFYKVKPQDQ</sequence>
<evidence type="ECO:0000313" key="5">
    <source>
        <dbReference type="Proteomes" id="UP000297465"/>
    </source>
</evidence>
<feature type="region of interest" description="Disordered" evidence="2">
    <location>
        <begin position="1455"/>
        <end position="1476"/>
    </location>
</feature>
<feature type="region of interest" description="Disordered" evidence="2">
    <location>
        <begin position="1504"/>
        <end position="1548"/>
    </location>
</feature>
<evidence type="ECO:0000256" key="2">
    <source>
        <dbReference type="SAM" id="MobiDB-lite"/>
    </source>
</evidence>
<feature type="compositionally biased region" description="Polar residues" evidence="2">
    <location>
        <begin position="1508"/>
        <end position="1517"/>
    </location>
</feature>
<evidence type="ECO:0000313" key="4">
    <source>
        <dbReference type="EMBL" id="TGL06853.1"/>
    </source>
</evidence>
<comment type="caution">
    <text evidence="4">The sequence shown here is derived from an EMBL/GenBank/DDBJ whole genome shotgun (WGS) entry which is preliminary data.</text>
</comment>
<dbReference type="RefSeq" id="WP_135570748.1">
    <property type="nucleotide sequence ID" value="NZ_RQFN01000011.1"/>
</dbReference>
<keyword evidence="3" id="KW-1133">Transmembrane helix</keyword>
<proteinExistence type="predicted"/>
<feature type="coiled-coil region" evidence="1">
    <location>
        <begin position="560"/>
        <end position="591"/>
    </location>
</feature>
<name>A0ABY2M037_9LEPT</name>
<feature type="transmembrane region" description="Helical" evidence="3">
    <location>
        <begin position="12"/>
        <end position="28"/>
    </location>
</feature>
<organism evidence="4 5">
    <name type="scientific">Leptospira montravelensis</name>
    <dbReference type="NCBI Taxonomy" id="2484961"/>
    <lineage>
        <taxon>Bacteria</taxon>
        <taxon>Pseudomonadati</taxon>
        <taxon>Spirochaetota</taxon>
        <taxon>Spirochaetia</taxon>
        <taxon>Leptospirales</taxon>
        <taxon>Leptospiraceae</taxon>
        <taxon>Leptospira</taxon>
    </lineage>
</organism>
<gene>
    <name evidence="4" type="ORF">EHQ31_00305</name>
</gene>
<dbReference type="Proteomes" id="UP000297465">
    <property type="component" value="Unassembled WGS sequence"/>
</dbReference>
<dbReference type="EMBL" id="RQFO01000001">
    <property type="protein sequence ID" value="TGL06853.1"/>
    <property type="molecule type" value="Genomic_DNA"/>
</dbReference>